<dbReference type="Gene3D" id="3.20.20.100">
    <property type="entry name" value="NADP-dependent oxidoreductase domain"/>
    <property type="match status" value="1"/>
</dbReference>
<keyword evidence="14" id="KW-0406">Ion transport</keyword>
<dbReference type="GeneID" id="41984653"/>
<dbReference type="AlphaFoldDB" id="A0A8H8R1M2"/>
<keyword evidence="4" id="KW-0964">Secreted</keyword>
<dbReference type="InterPro" id="IPR012334">
    <property type="entry name" value="Pectin_lyas_fold"/>
</dbReference>
<feature type="chain" id="PRO_5034602068" evidence="12">
    <location>
        <begin position="19"/>
        <end position="804"/>
    </location>
</feature>
<dbReference type="GO" id="GO:0005576">
    <property type="term" value="C:extracellular region"/>
    <property type="evidence" value="ECO:0007669"/>
    <property type="project" value="UniProtKB-SubCell"/>
</dbReference>
<evidence type="ECO:0000256" key="10">
    <source>
        <dbReference type="ARBA" id="ARBA00023316"/>
    </source>
</evidence>
<keyword evidence="8" id="KW-0560">Oxidoreductase</keyword>
<dbReference type="SUPFAM" id="SSF51430">
    <property type="entry name" value="NAD(P)-linked oxidoreductase"/>
    <property type="match status" value="1"/>
</dbReference>
<evidence type="ECO:0000256" key="8">
    <source>
        <dbReference type="ARBA" id="ARBA00023002"/>
    </source>
</evidence>
<dbReference type="InterPro" id="IPR000743">
    <property type="entry name" value="Glyco_hydro_28"/>
</dbReference>
<evidence type="ECO:0000256" key="6">
    <source>
        <dbReference type="ARBA" id="ARBA00022801"/>
    </source>
</evidence>
<keyword evidence="14" id="KW-0813">Transport</keyword>
<feature type="domain" description="NADP-dependent oxidoreductase" evidence="13">
    <location>
        <begin position="486"/>
        <end position="797"/>
    </location>
</feature>
<dbReference type="InterPro" id="IPR005399">
    <property type="entry name" value="K_chnl_volt-dep_bsu_KCNAB-rel"/>
</dbReference>
<dbReference type="InterPro" id="IPR011050">
    <property type="entry name" value="Pectin_lyase_fold/virulence"/>
</dbReference>
<evidence type="ECO:0000313" key="15">
    <source>
        <dbReference type="Proteomes" id="UP000431533"/>
    </source>
</evidence>
<keyword evidence="6 11" id="KW-0378">Hydrolase</keyword>
<dbReference type="SUPFAM" id="SSF51126">
    <property type="entry name" value="Pectin lyase-like"/>
    <property type="match status" value="1"/>
</dbReference>
<organism evidence="14 15">
    <name type="scientific">Lachnellula hyalina</name>
    <dbReference type="NCBI Taxonomy" id="1316788"/>
    <lineage>
        <taxon>Eukaryota</taxon>
        <taxon>Fungi</taxon>
        <taxon>Dikarya</taxon>
        <taxon>Ascomycota</taxon>
        <taxon>Pezizomycotina</taxon>
        <taxon>Leotiomycetes</taxon>
        <taxon>Helotiales</taxon>
        <taxon>Lachnaceae</taxon>
        <taxon>Lachnellula</taxon>
    </lineage>
</organism>
<evidence type="ECO:0000256" key="4">
    <source>
        <dbReference type="ARBA" id="ARBA00022525"/>
    </source>
</evidence>
<dbReference type="Gene3D" id="2.160.20.10">
    <property type="entry name" value="Single-stranded right-handed beta-helix, Pectin lyase-like"/>
    <property type="match status" value="1"/>
</dbReference>
<evidence type="ECO:0000256" key="5">
    <source>
        <dbReference type="ARBA" id="ARBA00022729"/>
    </source>
</evidence>
<reference evidence="14 15" key="1">
    <citation type="submission" date="2018-05" db="EMBL/GenBank/DDBJ databases">
        <title>Genome sequencing and assembly of the regulated plant pathogen Lachnellula willkommii and related sister species for the development of diagnostic species identification markers.</title>
        <authorList>
            <person name="Giroux E."/>
            <person name="Bilodeau G."/>
        </authorList>
    </citation>
    <scope>NUCLEOTIDE SEQUENCE [LARGE SCALE GENOMIC DNA]</scope>
    <source>
        <strain evidence="14 15">CBS 185.66</strain>
    </source>
</reference>
<keyword evidence="15" id="KW-1185">Reference proteome</keyword>
<keyword evidence="14" id="KW-0407">Ion channel</keyword>
<proteinExistence type="inferred from homology"/>
<dbReference type="OrthoDB" id="187139at2759"/>
<dbReference type="PANTHER" id="PTHR43150:SF6">
    <property type="entry name" value="VIC POTASSIUM ION CHANNEL, BETA SUBUNIT (EUROFUNG)"/>
    <property type="match status" value="1"/>
</dbReference>
<evidence type="ECO:0000256" key="2">
    <source>
        <dbReference type="ARBA" id="ARBA00006515"/>
    </source>
</evidence>
<dbReference type="EMBL" id="QGMH01000060">
    <property type="protein sequence ID" value="TVY26867.1"/>
    <property type="molecule type" value="Genomic_DNA"/>
</dbReference>
<evidence type="ECO:0000256" key="9">
    <source>
        <dbReference type="ARBA" id="ARBA00023295"/>
    </source>
</evidence>
<comment type="subcellular location">
    <subcellularLocation>
        <location evidence="1">Secreted</location>
    </subcellularLocation>
</comment>
<dbReference type="GO" id="GO:0005975">
    <property type="term" value="P:carbohydrate metabolic process"/>
    <property type="evidence" value="ECO:0007669"/>
    <property type="project" value="InterPro"/>
</dbReference>
<evidence type="ECO:0000259" key="13">
    <source>
        <dbReference type="Pfam" id="PF00248"/>
    </source>
</evidence>
<evidence type="ECO:0000256" key="1">
    <source>
        <dbReference type="ARBA" id="ARBA00004613"/>
    </source>
</evidence>
<evidence type="ECO:0000256" key="12">
    <source>
        <dbReference type="SAM" id="SignalP"/>
    </source>
</evidence>
<dbReference type="Pfam" id="PF00295">
    <property type="entry name" value="Glyco_hydro_28"/>
    <property type="match status" value="1"/>
</dbReference>
<name>A0A8H8R1M2_9HELO</name>
<dbReference type="RefSeq" id="XP_031005655.1">
    <property type="nucleotide sequence ID" value="XM_031149414.1"/>
</dbReference>
<keyword evidence="10" id="KW-0961">Cell wall biogenesis/degradation</keyword>
<sequence>MFICFIATAALLVTSAVASVSNSSCGTQSLSVYPLPDGVPSKDSFSVNVRSSNGNGTWEPLGTYLATLSEIDTTTGGFDSKQSSMAYFDFCGSVDVSVTSIDRPIQSVVVRPLSYGIVPEVQANTLTFTLTQPRNLVIQIDDDIFDVLHLFSNTIDTNAPSPDDPNVIYYGPGIHNVSSGTLSIASGQTVYIAGGGVLTSSVLFQNVTGATLRGRGVLYNTPTAAVTVAYSSNIIVEGVTSLNPRGAALVAGEAKNLSVSHLRSFSSEGWGDGIDLFCCQDTVVDSVFMRNSDDCIAIYQHRNDWYGDSSNITIKDSSLWADVAHPIVMGTHGNTDDPETMDGIFVTNIDVLDHREFQVLYQGVIAINPGDNNLVQNVQIEDIRVEDFRLGRLFDLRVTYNPAYNTAPGRGIENVTIRNFSYNGTHADLSLITGYDEERLIKFVTFENLTVNGKSIADTMEKPAWYLTSDYVPIYLGKSGLQVSAISLGGWLTYGGHVEKDNAFACMEAAYKCGINFFDCAEGYADGECERIVGLAIKKFGWKRNDIVVSTKIYFGTTSGASAVNNMGLSRKHIIEGLQGSLERLGLDYVDLVYAHRPDTNTPIEETVRAFNHVIVQGKAFYWGTSEWSAAEIATAWGVASRLGMVGPLMEQPCYNMFNRARVESEYAHLYAEYGMGLTTYSPLSSGILTGKYNNEIPADSRFADRDSKESFIAAMNRQYGNDDWTSKLDVVRNLNPVAERLGCTMANLAYAWILKNKHISSAITGASRPQQIYDAVKCFDTIKLLTPEIMEEIDGILGNKPVS</sequence>
<dbReference type="InterPro" id="IPR023210">
    <property type="entry name" value="NADP_OxRdtase_dom"/>
</dbReference>
<evidence type="ECO:0000313" key="14">
    <source>
        <dbReference type="EMBL" id="TVY26867.1"/>
    </source>
</evidence>
<keyword evidence="9 11" id="KW-0326">Glycosidase</keyword>
<dbReference type="PANTHER" id="PTHR43150">
    <property type="entry name" value="HYPERKINETIC, ISOFORM M"/>
    <property type="match status" value="1"/>
</dbReference>
<dbReference type="GO" id="GO:0004650">
    <property type="term" value="F:polygalacturonase activity"/>
    <property type="evidence" value="ECO:0007669"/>
    <property type="project" value="InterPro"/>
</dbReference>
<evidence type="ECO:0000256" key="7">
    <source>
        <dbReference type="ARBA" id="ARBA00022857"/>
    </source>
</evidence>
<keyword evidence="5 12" id="KW-0732">Signal</keyword>
<accession>A0A8H8R1M2</accession>
<protein>
    <submittedName>
        <fullName evidence="14">Putative voltage-gated potassium channel subunit beta</fullName>
    </submittedName>
</protein>
<comment type="similarity">
    <text evidence="3 11">Belongs to the glycosyl hydrolase 28 family.</text>
</comment>
<evidence type="ECO:0000256" key="11">
    <source>
        <dbReference type="RuleBase" id="RU361169"/>
    </source>
</evidence>
<evidence type="ECO:0000256" key="3">
    <source>
        <dbReference type="ARBA" id="ARBA00008834"/>
    </source>
</evidence>
<dbReference type="GO" id="GO:0071555">
    <property type="term" value="P:cell wall organization"/>
    <property type="evidence" value="ECO:0007669"/>
    <property type="project" value="UniProtKB-KW"/>
</dbReference>
<dbReference type="GO" id="GO:0034220">
    <property type="term" value="P:monoatomic ion transmembrane transport"/>
    <property type="evidence" value="ECO:0007669"/>
    <property type="project" value="UniProtKB-KW"/>
</dbReference>
<dbReference type="Proteomes" id="UP000431533">
    <property type="component" value="Unassembled WGS sequence"/>
</dbReference>
<keyword evidence="7" id="KW-0521">NADP</keyword>
<dbReference type="InterPro" id="IPR036812">
    <property type="entry name" value="NAD(P)_OxRdtase_dom_sf"/>
</dbReference>
<dbReference type="PRINTS" id="PR01577">
    <property type="entry name" value="KCNABCHANNEL"/>
</dbReference>
<comment type="caution">
    <text evidence="14">The sequence shown here is derived from an EMBL/GenBank/DDBJ whole genome shotgun (WGS) entry which is preliminary data.</text>
</comment>
<comment type="similarity">
    <text evidence="2">Belongs to the shaker potassium channel beta subunit family.</text>
</comment>
<dbReference type="Pfam" id="PF00248">
    <property type="entry name" value="Aldo_ket_red"/>
    <property type="match status" value="1"/>
</dbReference>
<gene>
    <name evidence="14" type="primary">KOB1</name>
    <name evidence="14" type="ORF">LHYA1_G004455</name>
</gene>
<feature type="signal peptide" evidence="12">
    <location>
        <begin position="1"/>
        <end position="18"/>
    </location>
</feature>
<dbReference type="GO" id="GO:0016491">
    <property type="term" value="F:oxidoreductase activity"/>
    <property type="evidence" value="ECO:0007669"/>
    <property type="project" value="UniProtKB-KW"/>
</dbReference>